<evidence type="ECO:0000259" key="3">
    <source>
        <dbReference type="Pfam" id="PF08281"/>
    </source>
</evidence>
<keyword evidence="1" id="KW-0805">Transcription regulation</keyword>
<dbReference type="RefSeq" id="WP_160118658.1">
    <property type="nucleotide sequence ID" value="NZ_BHXQ01000004.1"/>
</dbReference>
<sequence>MESSIHTNLNHLFRREYGKLIASLTKTFGTHNLALVEDVVQDTLLKALETWKLKGIPDNPSAWLFTVARNKALDLIRRQKHQQAFAAQLTPLLKSEYTAAATLQEIVKDGNIEDEQLRMMFVCCHPLLAEETQVALILKTLCGFSIAEIASAFLTSEETISKRLFRGREKFREEKITFDLPVEKELPERLESVLTAIYLLFNEGYHATHVAGIIRDDLVEEALRLGNLLRYNTSTDTTATKALLALMCFHAARLYQRIDENGSLLALKDQDRTKWNHALIVQGHYFLKLASSGESITAYHLEAAIAYEYSVAPSYELTNWKQIDELYKSLLKLKPLPLLEFQHTIVKAECYGYAQGLDELLRLEASGLFSRNHFFYTTKGEWLSKLNQKKEAEESLLKASELAHTKAEKNFILKKIVSLGY</sequence>
<dbReference type="SUPFAM" id="SSF88659">
    <property type="entry name" value="Sigma3 and sigma4 domains of RNA polymerase sigma factors"/>
    <property type="match status" value="1"/>
</dbReference>
<dbReference type="GO" id="GO:0003677">
    <property type="term" value="F:DNA binding"/>
    <property type="evidence" value="ECO:0007669"/>
    <property type="project" value="UniProtKB-KW"/>
</dbReference>
<dbReference type="Pfam" id="PF04542">
    <property type="entry name" value="Sigma70_r2"/>
    <property type="match status" value="1"/>
</dbReference>
<dbReference type="InterPro" id="IPR013249">
    <property type="entry name" value="RNA_pol_sigma70_r4_t2"/>
</dbReference>
<feature type="domain" description="DUF6596" evidence="4">
    <location>
        <begin position="189"/>
        <end position="290"/>
    </location>
</feature>
<keyword evidence="1" id="KW-0238">DNA-binding</keyword>
<keyword evidence="1" id="KW-0804">Transcription</keyword>
<dbReference type="PANTHER" id="PTHR47756:SF2">
    <property type="entry name" value="BLL6612 PROTEIN"/>
    <property type="match status" value="1"/>
</dbReference>
<evidence type="ECO:0000259" key="4">
    <source>
        <dbReference type="Pfam" id="PF20239"/>
    </source>
</evidence>
<dbReference type="SUPFAM" id="SSF88946">
    <property type="entry name" value="Sigma2 domain of RNA polymerase sigma factors"/>
    <property type="match status" value="1"/>
</dbReference>
<keyword evidence="6" id="KW-1185">Reference proteome</keyword>
<dbReference type="InterPro" id="IPR000838">
    <property type="entry name" value="RNA_pol_sigma70_ECF_CS"/>
</dbReference>
<evidence type="ECO:0000313" key="5">
    <source>
        <dbReference type="EMBL" id="GCC52281.1"/>
    </source>
</evidence>
<proteinExistence type="inferred from homology"/>
<dbReference type="Gene3D" id="1.10.10.10">
    <property type="entry name" value="Winged helix-like DNA-binding domain superfamily/Winged helix DNA-binding domain"/>
    <property type="match status" value="1"/>
</dbReference>
<evidence type="ECO:0000259" key="2">
    <source>
        <dbReference type="Pfam" id="PF04542"/>
    </source>
</evidence>
<organism evidence="5 6">
    <name type="scientific">Chryseotalea sanaruensis</name>
    <dbReference type="NCBI Taxonomy" id="2482724"/>
    <lineage>
        <taxon>Bacteria</taxon>
        <taxon>Pseudomonadati</taxon>
        <taxon>Bacteroidota</taxon>
        <taxon>Cytophagia</taxon>
        <taxon>Cytophagales</taxon>
        <taxon>Chryseotaleaceae</taxon>
        <taxon>Chryseotalea</taxon>
    </lineage>
</organism>
<feature type="domain" description="RNA polymerase sigma factor 70 region 4 type 2" evidence="3">
    <location>
        <begin position="119"/>
        <end position="170"/>
    </location>
</feature>
<dbReference type="EMBL" id="BHXQ01000004">
    <property type="protein sequence ID" value="GCC52281.1"/>
    <property type="molecule type" value="Genomic_DNA"/>
</dbReference>
<protein>
    <recommendedName>
        <fullName evidence="1">RNA polymerase sigma factor</fullName>
    </recommendedName>
</protein>
<keyword evidence="1" id="KW-0731">Sigma factor</keyword>
<dbReference type="InterPro" id="IPR036388">
    <property type="entry name" value="WH-like_DNA-bd_sf"/>
</dbReference>
<name>A0A401UBL1_9BACT</name>
<dbReference type="GO" id="GO:0016987">
    <property type="term" value="F:sigma factor activity"/>
    <property type="evidence" value="ECO:0007669"/>
    <property type="project" value="UniProtKB-KW"/>
</dbReference>
<dbReference type="Pfam" id="PF08281">
    <property type="entry name" value="Sigma70_r4_2"/>
    <property type="match status" value="1"/>
</dbReference>
<accession>A0A401UBL1</accession>
<dbReference type="GO" id="GO:0006352">
    <property type="term" value="P:DNA-templated transcription initiation"/>
    <property type="evidence" value="ECO:0007669"/>
    <property type="project" value="InterPro"/>
</dbReference>
<dbReference type="PROSITE" id="PS01063">
    <property type="entry name" value="SIGMA70_ECF"/>
    <property type="match status" value="1"/>
</dbReference>
<dbReference type="InterPro" id="IPR013324">
    <property type="entry name" value="RNA_pol_sigma_r3/r4-like"/>
</dbReference>
<dbReference type="Proteomes" id="UP000288227">
    <property type="component" value="Unassembled WGS sequence"/>
</dbReference>
<evidence type="ECO:0000256" key="1">
    <source>
        <dbReference type="RuleBase" id="RU000716"/>
    </source>
</evidence>
<dbReference type="PANTHER" id="PTHR47756">
    <property type="entry name" value="BLL6612 PROTEIN-RELATED"/>
    <property type="match status" value="1"/>
</dbReference>
<dbReference type="NCBIfam" id="TIGR02937">
    <property type="entry name" value="sigma70-ECF"/>
    <property type="match status" value="1"/>
</dbReference>
<dbReference type="InterPro" id="IPR013325">
    <property type="entry name" value="RNA_pol_sigma_r2"/>
</dbReference>
<dbReference type="Pfam" id="PF20239">
    <property type="entry name" value="DUF6596"/>
    <property type="match status" value="1"/>
</dbReference>
<comment type="caution">
    <text evidence="5">The sequence shown here is derived from an EMBL/GenBank/DDBJ whole genome shotgun (WGS) entry which is preliminary data.</text>
</comment>
<dbReference type="AlphaFoldDB" id="A0A401UBL1"/>
<gene>
    <name evidence="5" type="ORF">SanaruYs_25170</name>
</gene>
<dbReference type="OrthoDB" id="9780299at2"/>
<feature type="domain" description="RNA polymerase sigma-70 region 2" evidence="2">
    <location>
        <begin position="15"/>
        <end position="80"/>
    </location>
</feature>
<dbReference type="InterPro" id="IPR007627">
    <property type="entry name" value="RNA_pol_sigma70_r2"/>
</dbReference>
<dbReference type="Gene3D" id="1.10.1740.10">
    <property type="match status" value="1"/>
</dbReference>
<comment type="similarity">
    <text evidence="1">Belongs to the sigma-70 factor family. ECF subfamily.</text>
</comment>
<dbReference type="InterPro" id="IPR014284">
    <property type="entry name" value="RNA_pol_sigma-70_dom"/>
</dbReference>
<reference evidence="5 6" key="1">
    <citation type="submission" date="2018-11" db="EMBL/GenBank/DDBJ databases">
        <title>Chryseotalea sanarue gen. nov., sp., nov., a member of the family Cytophagaceae, isolated from a brackish lake in Hamamatsu Japan.</title>
        <authorList>
            <person name="Maejima Y."/>
            <person name="Iino T."/>
            <person name="Muraguchi Y."/>
            <person name="Fukuda K."/>
            <person name="Ohkuma M."/>
            <person name="Moriuchi R."/>
            <person name="Dohra H."/>
            <person name="Kimbara K."/>
            <person name="Shintani M."/>
        </authorList>
    </citation>
    <scope>NUCLEOTIDE SEQUENCE [LARGE SCALE GENOMIC DNA]</scope>
    <source>
        <strain evidence="5 6">Ys</strain>
    </source>
</reference>
<dbReference type="InterPro" id="IPR046531">
    <property type="entry name" value="DUF6596"/>
</dbReference>
<evidence type="ECO:0000313" key="6">
    <source>
        <dbReference type="Proteomes" id="UP000288227"/>
    </source>
</evidence>